<name>A0A0B6YEU1_9EUPU</name>
<protein>
    <submittedName>
        <fullName evidence="2">Uncharacterized protein</fullName>
    </submittedName>
</protein>
<feature type="region of interest" description="Disordered" evidence="1">
    <location>
        <begin position="48"/>
        <end position="69"/>
    </location>
</feature>
<organism evidence="2">
    <name type="scientific">Arion vulgaris</name>
    <dbReference type="NCBI Taxonomy" id="1028688"/>
    <lineage>
        <taxon>Eukaryota</taxon>
        <taxon>Metazoa</taxon>
        <taxon>Spiralia</taxon>
        <taxon>Lophotrochozoa</taxon>
        <taxon>Mollusca</taxon>
        <taxon>Gastropoda</taxon>
        <taxon>Heterobranchia</taxon>
        <taxon>Euthyneura</taxon>
        <taxon>Panpulmonata</taxon>
        <taxon>Eupulmonata</taxon>
        <taxon>Stylommatophora</taxon>
        <taxon>Helicina</taxon>
        <taxon>Arionoidea</taxon>
        <taxon>Arionidae</taxon>
        <taxon>Arion</taxon>
    </lineage>
</organism>
<dbReference type="EMBL" id="HACG01007135">
    <property type="protein sequence ID" value="CEK54000.1"/>
    <property type="molecule type" value="Transcribed_RNA"/>
</dbReference>
<dbReference type="AlphaFoldDB" id="A0A0B6YEU1"/>
<gene>
    <name evidence="2" type="primary">ORF21734</name>
</gene>
<evidence type="ECO:0000256" key="1">
    <source>
        <dbReference type="SAM" id="MobiDB-lite"/>
    </source>
</evidence>
<feature type="non-terminal residue" evidence="2">
    <location>
        <position position="1"/>
    </location>
</feature>
<accession>A0A0B6YEU1</accession>
<sequence>TTAICELPPCRLATAMFECVQKKRQILPVYFIFVERLDKLIRARAPMRETRVQSPVRPQSGFFGEHKKN</sequence>
<reference evidence="2" key="1">
    <citation type="submission" date="2014-12" db="EMBL/GenBank/DDBJ databases">
        <title>Insight into the proteome of Arion vulgaris.</title>
        <authorList>
            <person name="Aradska J."/>
            <person name="Bulat T."/>
            <person name="Smidak R."/>
            <person name="Sarate P."/>
            <person name="Gangsoo J."/>
            <person name="Sialana F."/>
            <person name="Bilban M."/>
            <person name="Lubec G."/>
        </authorList>
    </citation>
    <scope>NUCLEOTIDE SEQUENCE</scope>
    <source>
        <tissue evidence="2">Skin</tissue>
    </source>
</reference>
<evidence type="ECO:0000313" key="2">
    <source>
        <dbReference type="EMBL" id="CEK54000.1"/>
    </source>
</evidence>
<proteinExistence type="predicted"/>
<feature type="non-terminal residue" evidence="2">
    <location>
        <position position="69"/>
    </location>
</feature>